<keyword evidence="3" id="KW-1185">Reference proteome</keyword>
<dbReference type="PANTHER" id="PTHR12472">
    <property type="entry name" value="RAB3-GAP REGULATORY DOMAIN"/>
    <property type="match status" value="1"/>
</dbReference>
<comment type="caution">
    <text evidence="2">The sequence shown here is derived from an EMBL/GenBank/DDBJ whole genome shotgun (WGS) entry which is preliminary data.</text>
</comment>
<dbReference type="EMBL" id="NBSK02000009">
    <property type="protein sequence ID" value="KAJ0188373.1"/>
    <property type="molecule type" value="Genomic_DNA"/>
</dbReference>
<dbReference type="PANTHER" id="PTHR12472:SF0">
    <property type="entry name" value="RAB3 GTPASE-ACTIVATING PROTEIN NON-CATALYTIC SUBUNIT"/>
    <property type="match status" value="1"/>
</dbReference>
<dbReference type="Proteomes" id="UP000235145">
    <property type="component" value="Unassembled WGS sequence"/>
</dbReference>
<evidence type="ECO:0000313" key="3">
    <source>
        <dbReference type="Proteomes" id="UP000235145"/>
    </source>
</evidence>
<dbReference type="InterPro" id="IPR032839">
    <property type="entry name" value="RAB3GAP_N"/>
</dbReference>
<sequence>MHGIILGFHRSKKLFSTLVLLFINHHQHQSHEIIHPFFRENYFNGRSINNPKFMAPRTHLTDLGSIANVDLTELGAGKEGWLDNPNLLCALDTNSLAIANRYYILVLEWSNASGTASFRVKIRPNLSPIEAEYVSALEWLVFDDIRVIAIGTSCGYFLIYSLGGDLIHKQLVYPGRILRLRVRGTKRDITEDTSSFEEVCVVIAGIIARFDGSDLQKVLQKWYQETQNQFWNSIKDPEEESENSFTRIPYQVWNVNGYGSCTDAAITGVMSPPLLELQLVLLLSSRVIAIIVLSPLELMLQFLRLG</sequence>
<evidence type="ECO:0000313" key="2">
    <source>
        <dbReference type="EMBL" id="KAJ0188373.1"/>
    </source>
</evidence>
<evidence type="ECO:0000259" key="1">
    <source>
        <dbReference type="Pfam" id="PF14655"/>
    </source>
</evidence>
<dbReference type="Pfam" id="PF14655">
    <property type="entry name" value="RAB3GAP2_N"/>
    <property type="match status" value="1"/>
</dbReference>
<dbReference type="AlphaFoldDB" id="A0A9R1UJX0"/>
<protein>
    <recommendedName>
        <fullName evidence="1">Rab3-GAP regulatory subunit N-terminal domain-containing protein</fullName>
    </recommendedName>
</protein>
<dbReference type="InterPro" id="IPR026059">
    <property type="entry name" value="Rab3GAP2"/>
</dbReference>
<feature type="domain" description="Rab3-GAP regulatory subunit N-terminal" evidence="1">
    <location>
        <begin position="81"/>
        <end position="277"/>
    </location>
</feature>
<proteinExistence type="predicted"/>
<organism evidence="2 3">
    <name type="scientific">Lactuca sativa</name>
    <name type="common">Garden lettuce</name>
    <dbReference type="NCBI Taxonomy" id="4236"/>
    <lineage>
        <taxon>Eukaryota</taxon>
        <taxon>Viridiplantae</taxon>
        <taxon>Streptophyta</taxon>
        <taxon>Embryophyta</taxon>
        <taxon>Tracheophyta</taxon>
        <taxon>Spermatophyta</taxon>
        <taxon>Magnoliopsida</taxon>
        <taxon>eudicotyledons</taxon>
        <taxon>Gunneridae</taxon>
        <taxon>Pentapetalae</taxon>
        <taxon>asterids</taxon>
        <taxon>campanulids</taxon>
        <taxon>Asterales</taxon>
        <taxon>Asteraceae</taxon>
        <taxon>Cichorioideae</taxon>
        <taxon>Cichorieae</taxon>
        <taxon>Lactucinae</taxon>
        <taxon>Lactuca</taxon>
    </lineage>
</organism>
<accession>A0A9R1UJX0</accession>
<gene>
    <name evidence="2" type="ORF">LSAT_V11C900496240</name>
</gene>
<name>A0A9R1UJX0_LACSA</name>
<reference evidence="2 3" key="1">
    <citation type="journal article" date="2017" name="Nat. Commun.">
        <title>Genome assembly with in vitro proximity ligation data and whole-genome triplication in lettuce.</title>
        <authorList>
            <person name="Reyes-Chin-Wo S."/>
            <person name="Wang Z."/>
            <person name="Yang X."/>
            <person name="Kozik A."/>
            <person name="Arikit S."/>
            <person name="Song C."/>
            <person name="Xia L."/>
            <person name="Froenicke L."/>
            <person name="Lavelle D.O."/>
            <person name="Truco M.J."/>
            <person name="Xia R."/>
            <person name="Zhu S."/>
            <person name="Xu C."/>
            <person name="Xu H."/>
            <person name="Xu X."/>
            <person name="Cox K."/>
            <person name="Korf I."/>
            <person name="Meyers B.C."/>
            <person name="Michelmore R.W."/>
        </authorList>
    </citation>
    <scope>NUCLEOTIDE SEQUENCE [LARGE SCALE GENOMIC DNA]</scope>
    <source>
        <strain evidence="3">cv. Salinas</strain>
        <tissue evidence="2">Seedlings</tissue>
    </source>
</reference>